<organism evidence="8 9">
    <name type="scientific">Mucilaginibacter aquariorum</name>
    <dbReference type="NCBI Taxonomy" id="2967225"/>
    <lineage>
        <taxon>Bacteria</taxon>
        <taxon>Pseudomonadati</taxon>
        <taxon>Bacteroidota</taxon>
        <taxon>Sphingobacteriia</taxon>
        <taxon>Sphingobacteriales</taxon>
        <taxon>Sphingobacteriaceae</taxon>
        <taxon>Mucilaginibacter</taxon>
    </lineage>
</organism>
<evidence type="ECO:0000256" key="4">
    <source>
        <dbReference type="ARBA" id="ARBA00022692"/>
    </source>
</evidence>
<feature type="transmembrane region" description="Helical" evidence="7">
    <location>
        <begin position="258"/>
        <end position="277"/>
    </location>
</feature>
<gene>
    <name evidence="8" type="ORF">NPE20_16320</name>
</gene>
<feature type="transmembrane region" description="Helical" evidence="7">
    <location>
        <begin position="224"/>
        <end position="251"/>
    </location>
</feature>
<keyword evidence="4 7" id="KW-0812">Transmembrane</keyword>
<comment type="similarity">
    <text evidence="2">Belongs to the cytochrome ubiquinol oxidase subunit 2 family.</text>
</comment>
<evidence type="ECO:0000256" key="7">
    <source>
        <dbReference type="SAM" id="Phobius"/>
    </source>
</evidence>
<feature type="transmembrane region" description="Helical" evidence="7">
    <location>
        <begin position="307"/>
        <end position="327"/>
    </location>
</feature>
<keyword evidence="9" id="KW-1185">Reference proteome</keyword>
<name>A0ABT1T4K3_9SPHI</name>
<dbReference type="EMBL" id="JANHOH010000003">
    <property type="protein sequence ID" value="MCQ6959545.1"/>
    <property type="molecule type" value="Genomic_DNA"/>
</dbReference>
<sequence>MIYVVIVFLWVALLLYLVMGGADFGAGIIEMFTSNKNKSRTRRIMYNAIGPIWEANHMWLIIAIVILFVGFPVIYATMSTYLHIPLTVMLMGIIARGTALAFRNYDAVHDNMQKVYNKIFVYSSFITPLFLGIIAGSAVSGRVDPQATNFMDAYVYSWLNWFSVAIGFFTVALCGFLAAIYLIGETHDDAERKSFIRKAKIMNVAAVVAGSVVFIASIKENIPLVQWVFGNFIGIAAVSAASVSLIVMWYLIAKGKRFIIRVLAGFQMTMILLTTTYKHYPNIIILKNGGHLSLIDDQGAEKTIQSLGIALLVGSIFILPALFYLVWSFQQKPEQVDNEMHGH</sequence>
<feature type="transmembrane region" description="Helical" evidence="7">
    <location>
        <begin position="53"/>
        <end position="75"/>
    </location>
</feature>
<keyword evidence="3" id="KW-1003">Cell membrane</keyword>
<keyword evidence="6 7" id="KW-0472">Membrane</keyword>
<proteinExistence type="inferred from homology"/>
<evidence type="ECO:0000313" key="8">
    <source>
        <dbReference type="EMBL" id="MCQ6959545.1"/>
    </source>
</evidence>
<evidence type="ECO:0000256" key="3">
    <source>
        <dbReference type="ARBA" id="ARBA00022475"/>
    </source>
</evidence>
<comment type="subcellular location">
    <subcellularLocation>
        <location evidence="1">Cell membrane</location>
        <topology evidence="1">Multi-pass membrane protein</topology>
    </subcellularLocation>
</comment>
<dbReference type="InterPro" id="IPR003317">
    <property type="entry name" value="Cyt-d_oxidase_su2"/>
</dbReference>
<evidence type="ECO:0000313" key="9">
    <source>
        <dbReference type="Proteomes" id="UP001204376"/>
    </source>
</evidence>
<feature type="transmembrane region" description="Helical" evidence="7">
    <location>
        <begin position="6"/>
        <end position="32"/>
    </location>
</feature>
<evidence type="ECO:0000256" key="6">
    <source>
        <dbReference type="ARBA" id="ARBA00023136"/>
    </source>
</evidence>
<dbReference type="PANTHER" id="PTHR43141:SF4">
    <property type="entry name" value="CYTOCHROME BD2 SUBUNIT II"/>
    <property type="match status" value="1"/>
</dbReference>
<dbReference type="RefSeq" id="WP_256539788.1">
    <property type="nucleotide sequence ID" value="NZ_JANHOH010000003.1"/>
</dbReference>
<reference evidence="8 9" key="1">
    <citation type="submission" date="2022-07" db="EMBL/GenBank/DDBJ databases">
        <title>Mucilaginibacter sp. JC4.</title>
        <authorList>
            <person name="Le V."/>
            <person name="Ko S.-R."/>
            <person name="Ahn C.-Y."/>
            <person name="Oh H.-M."/>
        </authorList>
    </citation>
    <scope>NUCLEOTIDE SEQUENCE [LARGE SCALE GENOMIC DNA]</scope>
    <source>
        <strain evidence="8 9">JC4</strain>
    </source>
</reference>
<keyword evidence="5 7" id="KW-1133">Transmembrane helix</keyword>
<dbReference type="Pfam" id="PF02322">
    <property type="entry name" value="Cyt_bd_oxida_II"/>
    <property type="match status" value="1"/>
</dbReference>
<evidence type="ECO:0000256" key="1">
    <source>
        <dbReference type="ARBA" id="ARBA00004651"/>
    </source>
</evidence>
<evidence type="ECO:0000256" key="5">
    <source>
        <dbReference type="ARBA" id="ARBA00022989"/>
    </source>
</evidence>
<accession>A0ABT1T4K3</accession>
<evidence type="ECO:0000256" key="2">
    <source>
        <dbReference type="ARBA" id="ARBA00007543"/>
    </source>
</evidence>
<feature type="transmembrane region" description="Helical" evidence="7">
    <location>
        <begin position="159"/>
        <end position="181"/>
    </location>
</feature>
<feature type="transmembrane region" description="Helical" evidence="7">
    <location>
        <begin position="119"/>
        <end position="139"/>
    </location>
</feature>
<protein>
    <submittedName>
        <fullName evidence="8">Cytochrome d ubiquinol oxidase subunit II</fullName>
    </submittedName>
</protein>
<dbReference type="PANTHER" id="PTHR43141">
    <property type="entry name" value="CYTOCHROME BD2 SUBUNIT II"/>
    <property type="match status" value="1"/>
</dbReference>
<feature type="transmembrane region" description="Helical" evidence="7">
    <location>
        <begin position="201"/>
        <end position="218"/>
    </location>
</feature>
<feature type="transmembrane region" description="Helical" evidence="7">
    <location>
        <begin position="81"/>
        <end position="99"/>
    </location>
</feature>
<comment type="caution">
    <text evidence="8">The sequence shown here is derived from an EMBL/GenBank/DDBJ whole genome shotgun (WGS) entry which is preliminary data.</text>
</comment>
<dbReference type="Proteomes" id="UP001204376">
    <property type="component" value="Unassembled WGS sequence"/>
</dbReference>